<dbReference type="NCBIfam" id="TIGR01764">
    <property type="entry name" value="excise"/>
    <property type="match status" value="1"/>
</dbReference>
<evidence type="ECO:0000259" key="1">
    <source>
        <dbReference type="Pfam" id="PF12728"/>
    </source>
</evidence>
<organism evidence="2">
    <name type="scientific">Enterococcus faecium</name>
    <name type="common">Streptococcus faecium</name>
    <dbReference type="NCBI Taxonomy" id="1352"/>
    <lineage>
        <taxon>Bacteria</taxon>
        <taxon>Bacillati</taxon>
        <taxon>Bacillota</taxon>
        <taxon>Bacilli</taxon>
        <taxon>Lactobacillales</taxon>
        <taxon>Enterococcaceae</taxon>
        <taxon>Enterococcus</taxon>
    </lineage>
</organism>
<name>A0A140GXC6_ENTFC</name>
<dbReference type="InterPro" id="IPR010093">
    <property type="entry name" value="SinI_DNA-bd"/>
</dbReference>
<dbReference type="AlphaFoldDB" id="A0A140GXC6"/>
<dbReference type="EMBL" id="KT825491">
    <property type="protein sequence ID" value="AMN85465.1"/>
    <property type="molecule type" value="Genomic_DNA"/>
</dbReference>
<feature type="domain" description="Helix-turn-helix" evidence="1">
    <location>
        <begin position="18"/>
        <end position="66"/>
    </location>
</feature>
<dbReference type="Pfam" id="PF12728">
    <property type="entry name" value="HTH_17"/>
    <property type="match status" value="1"/>
</dbReference>
<evidence type="ECO:0000313" key="2">
    <source>
        <dbReference type="EMBL" id="AMN85465.1"/>
    </source>
</evidence>
<proteinExistence type="predicted"/>
<dbReference type="GO" id="GO:0003677">
    <property type="term" value="F:DNA binding"/>
    <property type="evidence" value="ECO:0007669"/>
    <property type="project" value="InterPro"/>
</dbReference>
<reference evidence="2" key="1">
    <citation type="journal article" date="2016" name="J. Antimicrob. Chemother.">
        <title>Characterization of a genomic island harbouring a new vanD allele from Enterococcus faecium N15-508 isolated in Canada.</title>
        <authorList>
            <person name="Boyd D.A."/>
            <person name="Lalancette C."/>
            <person name="Levesque S."/>
            <person name="Golding G.R."/>
        </authorList>
    </citation>
    <scope>NUCLEOTIDE SEQUENCE</scope>
    <source>
        <strain evidence="2">N15-508</strain>
    </source>
</reference>
<sequence length="68" mass="7788">MNPSEKSVPRNAFEQRTYKVEDIAAMLNIGRTSAYSLVKEGHFKTVRIGHAIRVSKKSFDEWLDAQSF</sequence>
<accession>A0A140GXC6</accession>
<protein>
    <submittedName>
        <fullName evidence="2">Xis excisionase</fullName>
    </submittedName>
</protein>
<dbReference type="InterPro" id="IPR041657">
    <property type="entry name" value="HTH_17"/>
</dbReference>